<dbReference type="EMBL" id="QUSW01000001">
    <property type="protein sequence ID" value="RQP26843.1"/>
    <property type="molecule type" value="Genomic_DNA"/>
</dbReference>
<organism evidence="6 7">
    <name type="scientific">Piscinibacter terrae</name>
    <dbReference type="NCBI Taxonomy" id="2496871"/>
    <lineage>
        <taxon>Bacteria</taxon>
        <taxon>Pseudomonadati</taxon>
        <taxon>Pseudomonadota</taxon>
        <taxon>Betaproteobacteria</taxon>
        <taxon>Burkholderiales</taxon>
        <taxon>Sphaerotilaceae</taxon>
        <taxon>Piscinibacter</taxon>
    </lineage>
</organism>
<dbReference type="SUPFAM" id="SSF53850">
    <property type="entry name" value="Periplasmic binding protein-like II"/>
    <property type="match status" value="1"/>
</dbReference>
<dbReference type="CDD" id="cd08498">
    <property type="entry name" value="PBP2_NikA_DppA_OppA_like_2"/>
    <property type="match status" value="1"/>
</dbReference>
<proteinExistence type="inferred from homology"/>
<dbReference type="Proteomes" id="UP000267464">
    <property type="component" value="Unassembled WGS sequence"/>
</dbReference>
<keyword evidence="7" id="KW-1185">Reference proteome</keyword>
<dbReference type="PROSITE" id="PS51257">
    <property type="entry name" value="PROKAR_LIPOPROTEIN"/>
    <property type="match status" value="1"/>
</dbReference>
<gene>
    <name evidence="6" type="ORF">DZC73_04315</name>
</gene>
<reference evidence="6 7" key="2">
    <citation type="submission" date="2018-12" db="EMBL/GenBank/DDBJ databases">
        <title>Rhizobacter gummiphilus sp. nov., a rubber-degrading bacterium isolated from the soil of a botanical garden in Japan.</title>
        <authorList>
            <person name="Shunsuke S.S."/>
        </authorList>
    </citation>
    <scope>NUCLEOTIDE SEQUENCE [LARGE SCALE GENOMIC DNA]</scope>
    <source>
        <strain evidence="6 7">S-16</strain>
    </source>
</reference>
<dbReference type="PANTHER" id="PTHR30290:SF9">
    <property type="entry name" value="OLIGOPEPTIDE-BINDING PROTEIN APPA"/>
    <property type="match status" value="1"/>
</dbReference>
<dbReference type="InterPro" id="IPR030678">
    <property type="entry name" value="Peptide/Ni-bd"/>
</dbReference>
<feature type="domain" description="Solute-binding protein family 5" evidence="5">
    <location>
        <begin position="65"/>
        <end position="440"/>
    </location>
</feature>
<comment type="similarity">
    <text evidence="1">Belongs to the bacterial solute-binding protein 5 family.</text>
</comment>
<evidence type="ECO:0000256" key="1">
    <source>
        <dbReference type="ARBA" id="ARBA00005695"/>
    </source>
</evidence>
<dbReference type="InterPro" id="IPR039424">
    <property type="entry name" value="SBP_5"/>
</dbReference>
<accession>A0A3N7HY69</accession>
<comment type="caution">
    <text evidence="6">The sequence shown here is derived from an EMBL/GenBank/DDBJ whole genome shotgun (WGS) entry which is preliminary data.</text>
</comment>
<evidence type="ECO:0000313" key="6">
    <source>
        <dbReference type="EMBL" id="RQP26843.1"/>
    </source>
</evidence>
<sequence length="524" mass="59304">MKIKHSLSVLCVALGCALSAQAQTFRWASAGDIQTLDPVSQNESFTNAMNGQVYEFLVARDKQLNIVPQLATEWKQDSPLKWTFKLRKGVKFHDGRPFTADDVVFSVNRSKEKTSQIANYANALGEPRKIDDYTVEFNLAQVDPIFLEHLNTVYILSKSWCEEHKATKPQDFTNKEETYAAHNANGTGPYILVTRQPDVKTVFKRNPNYWGKIDGNVQDVIYTPIKSDATRLAALISGEVDFILDPPPRDLERLRSTQGVKVIEGLENRVIFIGMDQARDELLYSSVKGKNPFKDVRVRKAFYQAVDIETIKTKLMNGQAIPTGAVVPSPLGSFNDPEIEKRLPYDVNAARKLMAEAGYPDGFEVTLDCPNNRYINDERICIALASMWAQIKVKVKVNAMPKANYFPKQEKLDVSMYMLGWGGSITDAETTFTPIYRNRGEKGVGEYNRGNFKDDELDALAAASSKEADPEKRKALIKKVFLRHNEMVHHIPLHRQFIPWAARSNVTVVHRADNWLETQWVTVK</sequence>
<evidence type="ECO:0000313" key="7">
    <source>
        <dbReference type="Proteomes" id="UP000267464"/>
    </source>
</evidence>
<dbReference type="GO" id="GO:0043190">
    <property type="term" value="C:ATP-binding cassette (ABC) transporter complex"/>
    <property type="evidence" value="ECO:0007669"/>
    <property type="project" value="InterPro"/>
</dbReference>
<dbReference type="Pfam" id="PF00496">
    <property type="entry name" value="SBP_bac_5"/>
    <property type="match status" value="1"/>
</dbReference>
<feature type="chain" id="PRO_5018277161" evidence="4">
    <location>
        <begin position="23"/>
        <end position="524"/>
    </location>
</feature>
<reference evidence="6 7" key="1">
    <citation type="submission" date="2018-08" db="EMBL/GenBank/DDBJ databases">
        <authorList>
            <person name="Khan S.A."/>
            <person name="Jeon C.O."/>
            <person name="Chun B.H."/>
            <person name="Jeong S.E."/>
        </authorList>
    </citation>
    <scope>NUCLEOTIDE SEQUENCE [LARGE SCALE GENOMIC DNA]</scope>
    <source>
        <strain evidence="6 7">S-16</strain>
    </source>
</reference>
<dbReference type="GO" id="GO:0015833">
    <property type="term" value="P:peptide transport"/>
    <property type="evidence" value="ECO:0007669"/>
    <property type="project" value="TreeGrafter"/>
</dbReference>
<dbReference type="Gene3D" id="3.10.105.10">
    <property type="entry name" value="Dipeptide-binding Protein, Domain 3"/>
    <property type="match status" value="1"/>
</dbReference>
<dbReference type="InterPro" id="IPR000914">
    <property type="entry name" value="SBP_5_dom"/>
</dbReference>
<dbReference type="Gene3D" id="3.40.190.10">
    <property type="entry name" value="Periplasmic binding protein-like II"/>
    <property type="match status" value="1"/>
</dbReference>
<feature type="signal peptide" evidence="4">
    <location>
        <begin position="1"/>
        <end position="22"/>
    </location>
</feature>
<dbReference type="GO" id="GO:1904680">
    <property type="term" value="F:peptide transmembrane transporter activity"/>
    <property type="evidence" value="ECO:0007669"/>
    <property type="project" value="TreeGrafter"/>
</dbReference>
<evidence type="ECO:0000256" key="3">
    <source>
        <dbReference type="ARBA" id="ARBA00022729"/>
    </source>
</evidence>
<evidence type="ECO:0000256" key="4">
    <source>
        <dbReference type="SAM" id="SignalP"/>
    </source>
</evidence>
<keyword evidence="2" id="KW-0813">Transport</keyword>
<keyword evidence="3 4" id="KW-0732">Signal</keyword>
<dbReference type="GO" id="GO:0030288">
    <property type="term" value="C:outer membrane-bounded periplasmic space"/>
    <property type="evidence" value="ECO:0007669"/>
    <property type="project" value="UniProtKB-ARBA"/>
</dbReference>
<name>A0A3N7HY69_9BURK</name>
<evidence type="ECO:0000259" key="5">
    <source>
        <dbReference type="Pfam" id="PF00496"/>
    </source>
</evidence>
<dbReference type="PANTHER" id="PTHR30290">
    <property type="entry name" value="PERIPLASMIC BINDING COMPONENT OF ABC TRANSPORTER"/>
    <property type="match status" value="1"/>
</dbReference>
<protein>
    <submittedName>
        <fullName evidence="6">ABC transporter substrate-binding protein</fullName>
    </submittedName>
</protein>
<dbReference type="AlphaFoldDB" id="A0A3N7HY69"/>
<evidence type="ECO:0000256" key="2">
    <source>
        <dbReference type="ARBA" id="ARBA00022448"/>
    </source>
</evidence>
<dbReference type="PIRSF" id="PIRSF002741">
    <property type="entry name" value="MppA"/>
    <property type="match status" value="1"/>
</dbReference>